<keyword evidence="7 18" id="KW-0808">Transferase</keyword>
<keyword evidence="11 18" id="KW-0460">Magnesium</keyword>
<evidence type="ECO:0000256" key="5">
    <source>
        <dbReference type="ARBA" id="ARBA00022519"/>
    </source>
</evidence>
<keyword evidence="13" id="KW-0564">Palmitate</keyword>
<dbReference type="RefSeq" id="WP_274585495.1">
    <property type="nucleotide sequence ID" value="NZ_CP146598.1"/>
</dbReference>
<dbReference type="Proteomes" id="UP001149607">
    <property type="component" value="Chromosome"/>
</dbReference>
<dbReference type="PANTHER" id="PTHR30040">
    <property type="entry name" value="THIAMINE BIOSYNTHESIS LIPOPROTEIN APBE"/>
    <property type="match status" value="1"/>
</dbReference>
<evidence type="ECO:0000256" key="1">
    <source>
        <dbReference type="ARBA" id="ARBA00008282"/>
    </source>
</evidence>
<keyword evidence="9 20" id="KW-0732">Signal</keyword>
<dbReference type="EMBL" id="JAPQFL010000006">
    <property type="protein sequence ID" value="MDD9328408.1"/>
    <property type="molecule type" value="Genomic_DNA"/>
</dbReference>
<comment type="similarity">
    <text evidence="1 18 20">Belongs to the ApbE family.</text>
</comment>
<name>A0A9X4IES4_9NEIS</name>
<evidence type="ECO:0000256" key="6">
    <source>
        <dbReference type="ARBA" id="ARBA00022630"/>
    </source>
</evidence>
<evidence type="ECO:0000256" key="13">
    <source>
        <dbReference type="ARBA" id="ARBA00023139"/>
    </source>
</evidence>
<evidence type="ECO:0000256" key="17">
    <source>
        <dbReference type="ARBA" id="ARBA00060485"/>
    </source>
</evidence>
<evidence type="ECO:0000256" key="10">
    <source>
        <dbReference type="ARBA" id="ARBA00022827"/>
    </source>
</evidence>
<evidence type="ECO:0000256" key="3">
    <source>
        <dbReference type="ARBA" id="ARBA00016337"/>
    </source>
</evidence>
<dbReference type="InterPro" id="IPR003374">
    <property type="entry name" value="ApbE-like_sf"/>
</dbReference>
<reference evidence="21" key="1">
    <citation type="submission" date="2022-10" db="EMBL/GenBank/DDBJ databases">
        <authorList>
            <person name="Boutroux M."/>
        </authorList>
    </citation>
    <scope>NUCLEOTIDE SEQUENCE</scope>
    <source>
        <strain evidence="21">51.81</strain>
    </source>
</reference>
<keyword evidence="12" id="KW-0472">Membrane</keyword>
<dbReference type="GO" id="GO:0016740">
    <property type="term" value="F:transferase activity"/>
    <property type="evidence" value="ECO:0007669"/>
    <property type="project" value="UniProtKB-UniRule"/>
</dbReference>
<evidence type="ECO:0000256" key="19">
    <source>
        <dbReference type="PIRSR" id="PIRSR006268-2"/>
    </source>
</evidence>
<sequence length="343" mass="36748">MKRLFCRLLLWGGLWLLAACMREPSAVAVIRGQTMGTTYTVKYIEPAGLARESVQQELEALLESVNREMSTYREDSEISAFNRMGAGEAAVSAGFAEVVDEAVRLNGITRGALDVTVGPLVNLWGFGPDKSITREPTARQLAAAAEVAGIDKISLRRSGGKAFLGKKADGVYLDLSAVAKGYGVDVLARRLEGLGVSRYLVEVGGELRGRGTNPQGQPWQVGIEQPSLAQGQAGSVVVPLDNMALATSGDYRNFRLDGAGRRLSHIIHPKTQRPISHSLASVSVLAPQAVTADGLATGLFVLGEDEAMAVAEAQNLPVFLIIYRDGGFETRMSPALRRLLDEK</sequence>
<feature type="binding site" evidence="19">
    <location>
        <position position="297"/>
    </location>
    <ligand>
        <name>Mg(2+)</name>
        <dbReference type="ChEBI" id="CHEBI:18420"/>
    </ligand>
</feature>
<evidence type="ECO:0000256" key="8">
    <source>
        <dbReference type="ARBA" id="ARBA00022723"/>
    </source>
</evidence>
<dbReference type="AlphaFoldDB" id="A0A9X4IES4"/>
<evidence type="ECO:0000256" key="15">
    <source>
        <dbReference type="ARBA" id="ARBA00031306"/>
    </source>
</evidence>
<feature type="signal peptide" evidence="20">
    <location>
        <begin position="1"/>
        <end position="18"/>
    </location>
</feature>
<feature type="binding site" evidence="19">
    <location>
        <position position="293"/>
    </location>
    <ligand>
        <name>Mg(2+)</name>
        <dbReference type="ChEBI" id="CHEBI:18420"/>
    </ligand>
</feature>
<evidence type="ECO:0000256" key="2">
    <source>
        <dbReference type="ARBA" id="ARBA00011955"/>
    </source>
</evidence>
<keyword evidence="8 18" id="KW-0479">Metal-binding</keyword>
<gene>
    <name evidence="21" type="ORF">ORY91_001832</name>
    <name evidence="22" type="ORF">V9W64_03450</name>
</gene>
<dbReference type="PIRSF" id="PIRSF006268">
    <property type="entry name" value="ApbE"/>
    <property type="match status" value="1"/>
</dbReference>
<dbReference type="PANTHER" id="PTHR30040:SF2">
    <property type="entry name" value="FAD:PROTEIN FMN TRANSFERASE"/>
    <property type="match status" value="1"/>
</dbReference>
<comment type="catalytic activity">
    <reaction evidence="16 18 20">
        <text>L-threonyl-[protein] + FAD = FMN-L-threonyl-[protein] + AMP + H(+)</text>
        <dbReference type="Rhea" id="RHEA:36847"/>
        <dbReference type="Rhea" id="RHEA-COMP:11060"/>
        <dbReference type="Rhea" id="RHEA-COMP:11061"/>
        <dbReference type="ChEBI" id="CHEBI:15378"/>
        <dbReference type="ChEBI" id="CHEBI:30013"/>
        <dbReference type="ChEBI" id="CHEBI:57692"/>
        <dbReference type="ChEBI" id="CHEBI:74257"/>
        <dbReference type="ChEBI" id="CHEBI:456215"/>
        <dbReference type="EC" id="2.7.1.180"/>
    </reaction>
</comment>
<evidence type="ECO:0000256" key="11">
    <source>
        <dbReference type="ARBA" id="ARBA00022842"/>
    </source>
</evidence>
<dbReference type="FunFam" id="3.10.520.10:FF:000001">
    <property type="entry name" value="FAD:protein FMN transferase"/>
    <property type="match status" value="1"/>
</dbReference>
<evidence type="ECO:0000313" key="23">
    <source>
        <dbReference type="Proteomes" id="UP001149607"/>
    </source>
</evidence>
<evidence type="ECO:0000313" key="21">
    <source>
        <dbReference type="EMBL" id="MDD9328408.1"/>
    </source>
</evidence>
<comment type="function">
    <text evidence="20">Flavin transferase that catalyzes the transfer of the FMN moiety of FAD and its covalent binding to the hydroxyl group of a threonine residue in a target flavoprotein.</text>
</comment>
<evidence type="ECO:0000256" key="16">
    <source>
        <dbReference type="ARBA" id="ARBA00048540"/>
    </source>
</evidence>
<protein>
    <recommendedName>
        <fullName evidence="3 18">FAD:protein FMN transferase</fullName>
        <ecNumber evidence="2 18">2.7.1.180</ecNumber>
    </recommendedName>
    <alternativeName>
        <fullName evidence="15 18">Flavin transferase</fullName>
    </alternativeName>
</protein>
<feature type="chain" id="PRO_5042659915" description="FAD:protein FMN transferase" evidence="20">
    <location>
        <begin position="19"/>
        <end position="343"/>
    </location>
</feature>
<dbReference type="EC" id="2.7.1.180" evidence="2 18"/>
<evidence type="ECO:0000256" key="18">
    <source>
        <dbReference type="PIRNR" id="PIRNR006268"/>
    </source>
</evidence>
<keyword evidence="10 18" id="KW-0274">FAD</keyword>
<organism evidence="21">
    <name type="scientific">Neisseria leonii</name>
    <dbReference type="NCBI Taxonomy" id="2995413"/>
    <lineage>
        <taxon>Bacteria</taxon>
        <taxon>Pseudomonadati</taxon>
        <taxon>Pseudomonadota</taxon>
        <taxon>Betaproteobacteria</taxon>
        <taxon>Neisseriales</taxon>
        <taxon>Neisseriaceae</taxon>
        <taxon>Neisseria</taxon>
    </lineage>
</organism>
<keyword evidence="5 20" id="KW-0997">Cell inner membrane</keyword>
<keyword evidence="14 20" id="KW-0449">Lipoprotein</keyword>
<evidence type="ECO:0000256" key="7">
    <source>
        <dbReference type="ARBA" id="ARBA00022679"/>
    </source>
</evidence>
<feature type="binding site" evidence="19">
    <location>
        <position position="177"/>
    </location>
    <ligand>
        <name>Mg(2+)</name>
        <dbReference type="ChEBI" id="CHEBI:18420"/>
    </ligand>
</feature>
<proteinExistence type="inferred from homology"/>
<comment type="subcellular location">
    <subcellularLocation>
        <location evidence="17 20">Cell inner membrane</location>
        <topology evidence="17 20">Lipid-anchor</topology>
        <orientation evidence="17 20">Periplasmic side</orientation>
    </subcellularLocation>
</comment>
<comment type="cofactor">
    <cofactor evidence="19">
        <name>Mg(2+)</name>
        <dbReference type="ChEBI" id="CHEBI:18420"/>
    </cofactor>
    <cofactor evidence="19">
        <name>Mn(2+)</name>
        <dbReference type="ChEBI" id="CHEBI:29035"/>
    </cofactor>
    <text evidence="19">Magnesium. Can also use manganese.</text>
</comment>
<keyword evidence="23" id="KW-1185">Reference proteome</keyword>
<evidence type="ECO:0000256" key="9">
    <source>
        <dbReference type="ARBA" id="ARBA00022729"/>
    </source>
</evidence>
<dbReference type="EMBL" id="CP146598">
    <property type="protein sequence ID" value="WWY03804.1"/>
    <property type="molecule type" value="Genomic_DNA"/>
</dbReference>
<reference evidence="22" key="2">
    <citation type="submission" date="2024-02" db="EMBL/GenBank/DDBJ databases">
        <title>Neisseria leonii sp. nov.</title>
        <authorList>
            <person name="Boutroux M."/>
            <person name="Favre-Rochex S."/>
            <person name="Gorgette O."/>
            <person name="Touak G."/>
            <person name="Muhle E."/>
            <person name="Chesneau O."/>
            <person name="Clermont D."/>
            <person name="Rahi P."/>
        </authorList>
    </citation>
    <scope>NUCLEOTIDE SEQUENCE</scope>
    <source>
        <strain evidence="22">51.81</strain>
    </source>
</reference>
<evidence type="ECO:0000256" key="14">
    <source>
        <dbReference type="ARBA" id="ARBA00023288"/>
    </source>
</evidence>
<dbReference type="PROSITE" id="PS51257">
    <property type="entry name" value="PROKAR_LIPOPROTEIN"/>
    <property type="match status" value="1"/>
</dbReference>
<accession>A0A9X4IES4</accession>
<evidence type="ECO:0000256" key="4">
    <source>
        <dbReference type="ARBA" id="ARBA00022475"/>
    </source>
</evidence>
<keyword evidence="6 18" id="KW-0285">Flavoprotein</keyword>
<dbReference type="Pfam" id="PF02424">
    <property type="entry name" value="ApbE"/>
    <property type="match status" value="1"/>
</dbReference>
<dbReference type="GO" id="GO:0005886">
    <property type="term" value="C:plasma membrane"/>
    <property type="evidence" value="ECO:0007669"/>
    <property type="project" value="UniProtKB-SubCell"/>
</dbReference>
<dbReference type="InterPro" id="IPR024932">
    <property type="entry name" value="ApbE"/>
</dbReference>
<dbReference type="Gene3D" id="3.10.520.10">
    <property type="entry name" value="ApbE-like domains"/>
    <property type="match status" value="1"/>
</dbReference>
<keyword evidence="4" id="KW-1003">Cell membrane</keyword>
<evidence type="ECO:0000256" key="12">
    <source>
        <dbReference type="ARBA" id="ARBA00023136"/>
    </source>
</evidence>
<evidence type="ECO:0000256" key="20">
    <source>
        <dbReference type="RuleBase" id="RU363002"/>
    </source>
</evidence>
<evidence type="ECO:0000313" key="22">
    <source>
        <dbReference type="EMBL" id="WWY03804.1"/>
    </source>
</evidence>
<dbReference type="GO" id="GO:0046872">
    <property type="term" value="F:metal ion binding"/>
    <property type="evidence" value="ECO:0007669"/>
    <property type="project" value="UniProtKB-UniRule"/>
</dbReference>
<dbReference type="SUPFAM" id="SSF143631">
    <property type="entry name" value="ApbE-like"/>
    <property type="match status" value="1"/>
</dbReference>